<evidence type="ECO:0000259" key="2">
    <source>
        <dbReference type="Pfam" id="PF02517"/>
    </source>
</evidence>
<keyword evidence="1" id="KW-0812">Transmembrane</keyword>
<dbReference type="AlphaFoldDB" id="A0A7R7EK65"/>
<dbReference type="EMBL" id="AP024169">
    <property type="protein sequence ID" value="BCN30106.1"/>
    <property type="molecule type" value="Genomic_DNA"/>
</dbReference>
<sequence>MVTMLSMVILTICMLIIIRKFNINLSLFPAKFTTVYVCASIIAAILLIVTPSNFTGGIKAISLLIYGSIVTPIFEELIFRGFIWNKLNAVILKEWKTYIVTTILFALWHLGYIGSIAFRVNEGLFHVMMWKVIIGLCYGMVLGMVRIKTKNCYSTILLHGVMNIFGR</sequence>
<feature type="transmembrane region" description="Helical" evidence="1">
    <location>
        <begin position="60"/>
        <end position="83"/>
    </location>
</feature>
<evidence type="ECO:0000313" key="3">
    <source>
        <dbReference type="EMBL" id="BCN30106.1"/>
    </source>
</evidence>
<evidence type="ECO:0000313" key="4">
    <source>
        <dbReference type="Proteomes" id="UP000595897"/>
    </source>
</evidence>
<dbReference type="Pfam" id="PF02517">
    <property type="entry name" value="Rce1-like"/>
    <property type="match status" value="1"/>
</dbReference>
<dbReference type="InterPro" id="IPR003675">
    <property type="entry name" value="Rce1/LyrA-like_dom"/>
</dbReference>
<dbReference type="GO" id="GO:0004175">
    <property type="term" value="F:endopeptidase activity"/>
    <property type="evidence" value="ECO:0007669"/>
    <property type="project" value="UniProtKB-ARBA"/>
</dbReference>
<dbReference type="Proteomes" id="UP000595897">
    <property type="component" value="Chromosome"/>
</dbReference>
<feature type="transmembrane region" description="Helical" evidence="1">
    <location>
        <begin position="95"/>
        <end position="118"/>
    </location>
</feature>
<keyword evidence="1" id="KW-1133">Transmembrane helix</keyword>
<feature type="domain" description="CAAX prenyl protease 2/Lysostaphin resistance protein A-like" evidence="2">
    <location>
        <begin position="60"/>
        <end position="165"/>
    </location>
</feature>
<keyword evidence="1" id="KW-0472">Membrane</keyword>
<gene>
    <name evidence="3" type="ORF">bsdtb5_14010</name>
</gene>
<name>A0A7R7EK65_9FIRM</name>
<reference evidence="3 4" key="1">
    <citation type="submission" date="2020-11" db="EMBL/GenBank/DDBJ databases">
        <title>Draft genome sequencing of a Lachnospiraceae strain isolated from anoxic soil subjected to BSD treatment.</title>
        <authorList>
            <person name="Uek A."/>
            <person name="Tonouchi A."/>
        </authorList>
    </citation>
    <scope>NUCLEOTIDE SEQUENCE [LARGE SCALE GENOMIC DNA]</scope>
    <source>
        <strain evidence="3 4">TB5</strain>
    </source>
</reference>
<feature type="transmembrane region" description="Helical" evidence="1">
    <location>
        <begin position="34"/>
        <end position="54"/>
    </location>
</feature>
<feature type="transmembrane region" description="Helical" evidence="1">
    <location>
        <begin position="6"/>
        <end position="22"/>
    </location>
</feature>
<evidence type="ECO:0000256" key="1">
    <source>
        <dbReference type="SAM" id="Phobius"/>
    </source>
</evidence>
<proteinExistence type="predicted"/>
<accession>A0A7R7EK65</accession>
<dbReference type="GO" id="GO:0080120">
    <property type="term" value="P:CAAX-box protein maturation"/>
    <property type="evidence" value="ECO:0007669"/>
    <property type="project" value="UniProtKB-ARBA"/>
</dbReference>
<feature type="transmembrane region" description="Helical" evidence="1">
    <location>
        <begin position="124"/>
        <end position="145"/>
    </location>
</feature>
<protein>
    <recommendedName>
        <fullName evidence="2">CAAX prenyl protease 2/Lysostaphin resistance protein A-like domain-containing protein</fullName>
    </recommendedName>
</protein>
<keyword evidence="4" id="KW-1185">Reference proteome</keyword>
<dbReference type="KEGG" id="ahb:bsdtb5_14010"/>
<organism evidence="3 4">
    <name type="scientific">Anaeromicropila herbilytica</name>
    <dbReference type="NCBI Taxonomy" id="2785025"/>
    <lineage>
        <taxon>Bacteria</taxon>
        <taxon>Bacillati</taxon>
        <taxon>Bacillota</taxon>
        <taxon>Clostridia</taxon>
        <taxon>Lachnospirales</taxon>
        <taxon>Lachnospiraceae</taxon>
        <taxon>Anaeromicropila</taxon>
    </lineage>
</organism>